<name>A0ABQ8VJE8_9AGAR</name>
<evidence type="ECO:0000313" key="2">
    <source>
        <dbReference type="Proteomes" id="UP001150217"/>
    </source>
</evidence>
<gene>
    <name evidence="1" type="ORF">C8R41DRAFT_762072</name>
</gene>
<dbReference type="Proteomes" id="UP001150217">
    <property type="component" value="Unassembled WGS sequence"/>
</dbReference>
<keyword evidence="2" id="KW-1185">Reference proteome</keyword>
<reference evidence="1" key="1">
    <citation type="submission" date="2022-08" db="EMBL/GenBank/DDBJ databases">
        <title>A Global Phylogenomic Analysis of the Shiitake Genus Lentinula.</title>
        <authorList>
            <consortium name="DOE Joint Genome Institute"/>
            <person name="Sierra-Patev S."/>
            <person name="Min B."/>
            <person name="Naranjo-Ortiz M."/>
            <person name="Looney B."/>
            <person name="Konkel Z."/>
            <person name="Slot J.C."/>
            <person name="Sakamoto Y."/>
            <person name="Steenwyk J.L."/>
            <person name="Rokas A."/>
            <person name="Carro J."/>
            <person name="Camarero S."/>
            <person name="Ferreira P."/>
            <person name="Molpeceres G."/>
            <person name="Ruiz-Duenas F.J."/>
            <person name="Serrano A."/>
            <person name="Henrissat B."/>
            <person name="Drula E."/>
            <person name="Hughes K.W."/>
            <person name="Mata J.L."/>
            <person name="Ishikawa N.K."/>
            <person name="Vargas-Isla R."/>
            <person name="Ushijima S."/>
            <person name="Smith C.A."/>
            <person name="Ahrendt S."/>
            <person name="Andreopoulos W."/>
            <person name="He G."/>
            <person name="Labutti K."/>
            <person name="Lipzen A."/>
            <person name="Ng V."/>
            <person name="Riley R."/>
            <person name="Sandor L."/>
            <person name="Barry K."/>
            <person name="Martinez A.T."/>
            <person name="Xiao Y."/>
            <person name="Gibbons J.G."/>
            <person name="Terashima K."/>
            <person name="Grigoriev I.V."/>
            <person name="Hibbett D.S."/>
        </authorList>
    </citation>
    <scope>NUCLEOTIDE SEQUENCE</scope>
    <source>
        <strain evidence="1">RHP3577 ss4</strain>
    </source>
</reference>
<protein>
    <submittedName>
        <fullName evidence="1">Uncharacterized protein</fullName>
    </submittedName>
</protein>
<proteinExistence type="predicted"/>
<dbReference type="EMBL" id="JANVFT010000028">
    <property type="protein sequence ID" value="KAJ4496504.1"/>
    <property type="molecule type" value="Genomic_DNA"/>
</dbReference>
<organism evidence="1 2">
    <name type="scientific">Lentinula lateritia</name>
    <dbReference type="NCBI Taxonomy" id="40482"/>
    <lineage>
        <taxon>Eukaryota</taxon>
        <taxon>Fungi</taxon>
        <taxon>Dikarya</taxon>
        <taxon>Basidiomycota</taxon>
        <taxon>Agaricomycotina</taxon>
        <taxon>Agaricomycetes</taxon>
        <taxon>Agaricomycetidae</taxon>
        <taxon>Agaricales</taxon>
        <taxon>Marasmiineae</taxon>
        <taxon>Omphalotaceae</taxon>
        <taxon>Lentinula</taxon>
    </lineage>
</organism>
<accession>A0ABQ8VJE8</accession>
<evidence type="ECO:0000313" key="1">
    <source>
        <dbReference type="EMBL" id="KAJ4496504.1"/>
    </source>
</evidence>
<sequence length="166" mass="18707">MQTHLQLRLKSKKWGVLLYICNDLMVFPAQILNEIARKALVAKSDITKDSMVDTLRLNSIHEDQAFVWPHFTRTDIAPPRAPWASPVLSCTFHGNVACHTLTDLEQKEMMQDMARKMNWHCAAGVGHIHQLLWAPCDDSNVGKEKLAKSLNAEGIDALLYVCADLN</sequence>
<comment type="caution">
    <text evidence="1">The sequence shown here is derived from an EMBL/GenBank/DDBJ whole genome shotgun (WGS) entry which is preliminary data.</text>
</comment>